<keyword evidence="6 8" id="KW-0560">Oxidoreductase</keyword>
<evidence type="ECO:0000256" key="5">
    <source>
        <dbReference type="ARBA" id="ARBA00048200"/>
    </source>
</evidence>
<comment type="pathway">
    <text evidence="1 6">Carbohydrate biosynthesis; dTDP-L-rhamnose biosynthesis.</text>
</comment>
<dbReference type="EMBL" id="JAHLFV010000237">
    <property type="protein sequence ID" value="MBU3850971.1"/>
    <property type="molecule type" value="Genomic_DNA"/>
</dbReference>
<dbReference type="GO" id="GO:0008831">
    <property type="term" value="F:dTDP-4-dehydrorhamnose reductase activity"/>
    <property type="evidence" value="ECO:0007669"/>
    <property type="project" value="UniProtKB-EC"/>
</dbReference>
<dbReference type="Gene3D" id="3.90.25.10">
    <property type="entry name" value="UDP-galactose 4-epimerase, domain 1"/>
    <property type="match status" value="1"/>
</dbReference>
<comment type="catalytic activity">
    <reaction evidence="5">
        <text>dTDP-beta-L-rhamnose + NADP(+) = dTDP-4-dehydro-beta-L-rhamnose + NADPH + H(+)</text>
        <dbReference type="Rhea" id="RHEA:21796"/>
        <dbReference type="ChEBI" id="CHEBI:15378"/>
        <dbReference type="ChEBI" id="CHEBI:57510"/>
        <dbReference type="ChEBI" id="CHEBI:57783"/>
        <dbReference type="ChEBI" id="CHEBI:58349"/>
        <dbReference type="ChEBI" id="CHEBI:62830"/>
        <dbReference type="EC" id="1.1.1.133"/>
    </reaction>
</comment>
<protein>
    <recommendedName>
        <fullName evidence="4 6">dTDP-4-dehydrorhamnose reductase</fullName>
        <ecNumber evidence="3 6">1.1.1.133</ecNumber>
    </recommendedName>
</protein>
<evidence type="ECO:0000256" key="3">
    <source>
        <dbReference type="ARBA" id="ARBA00012929"/>
    </source>
</evidence>
<organism evidence="8 9">
    <name type="scientific">Candidatus Treponema excrementipullorum</name>
    <dbReference type="NCBI Taxonomy" id="2838768"/>
    <lineage>
        <taxon>Bacteria</taxon>
        <taxon>Pseudomonadati</taxon>
        <taxon>Spirochaetota</taxon>
        <taxon>Spirochaetia</taxon>
        <taxon>Spirochaetales</taxon>
        <taxon>Treponemataceae</taxon>
        <taxon>Treponema</taxon>
    </lineage>
</organism>
<dbReference type="InterPro" id="IPR036291">
    <property type="entry name" value="NAD(P)-bd_dom_sf"/>
</dbReference>
<reference evidence="8" key="2">
    <citation type="submission" date="2021-04" db="EMBL/GenBank/DDBJ databases">
        <authorList>
            <person name="Gilroy R."/>
        </authorList>
    </citation>
    <scope>NUCLEOTIDE SEQUENCE</scope>
    <source>
        <strain evidence="8">Gambia15-2214</strain>
    </source>
</reference>
<evidence type="ECO:0000256" key="6">
    <source>
        <dbReference type="RuleBase" id="RU364082"/>
    </source>
</evidence>
<dbReference type="Pfam" id="PF04321">
    <property type="entry name" value="RmlD_sub_bind"/>
    <property type="match status" value="1"/>
</dbReference>
<dbReference type="CDD" id="cd05254">
    <property type="entry name" value="dTDP_HR_like_SDR_e"/>
    <property type="match status" value="1"/>
</dbReference>
<accession>A0A9E2L5E1</accession>
<comment type="similarity">
    <text evidence="2 6">Belongs to the dTDP-4-dehydrorhamnose reductase family.</text>
</comment>
<comment type="function">
    <text evidence="6">Catalyzes the reduction of dTDP-6-deoxy-L-lyxo-4-hexulose to yield dTDP-L-rhamnose.</text>
</comment>
<dbReference type="InterPro" id="IPR029903">
    <property type="entry name" value="RmlD-like-bd"/>
</dbReference>
<evidence type="ECO:0000313" key="9">
    <source>
        <dbReference type="Proteomes" id="UP000823914"/>
    </source>
</evidence>
<dbReference type="InterPro" id="IPR005913">
    <property type="entry name" value="dTDP_dehydrorham_reduct"/>
</dbReference>
<proteinExistence type="inferred from homology"/>
<evidence type="ECO:0000256" key="1">
    <source>
        <dbReference type="ARBA" id="ARBA00004781"/>
    </source>
</evidence>
<feature type="domain" description="RmlD-like substrate binding" evidence="7">
    <location>
        <begin position="2"/>
        <end position="293"/>
    </location>
</feature>
<evidence type="ECO:0000313" key="8">
    <source>
        <dbReference type="EMBL" id="MBU3850971.1"/>
    </source>
</evidence>
<comment type="caution">
    <text evidence="8">The sequence shown here is derived from an EMBL/GenBank/DDBJ whole genome shotgun (WGS) entry which is preliminary data.</text>
</comment>
<dbReference type="PANTHER" id="PTHR10491:SF4">
    <property type="entry name" value="METHIONINE ADENOSYLTRANSFERASE 2 SUBUNIT BETA"/>
    <property type="match status" value="1"/>
</dbReference>
<keyword evidence="6" id="KW-0521">NADP</keyword>
<dbReference type="AlphaFoldDB" id="A0A9E2L5E1"/>
<dbReference type="NCBIfam" id="TIGR01214">
    <property type="entry name" value="rmlD"/>
    <property type="match status" value="1"/>
</dbReference>
<dbReference type="GO" id="GO:0005829">
    <property type="term" value="C:cytosol"/>
    <property type="evidence" value="ECO:0007669"/>
    <property type="project" value="TreeGrafter"/>
</dbReference>
<dbReference type="Proteomes" id="UP000823914">
    <property type="component" value="Unassembled WGS sequence"/>
</dbReference>
<dbReference type="SUPFAM" id="SSF51735">
    <property type="entry name" value="NAD(P)-binding Rossmann-fold domains"/>
    <property type="match status" value="1"/>
</dbReference>
<reference evidence="8" key="1">
    <citation type="journal article" date="2021" name="PeerJ">
        <title>Extensive microbial diversity within the chicken gut microbiome revealed by metagenomics and culture.</title>
        <authorList>
            <person name="Gilroy R."/>
            <person name="Ravi A."/>
            <person name="Getino M."/>
            <person name="Pursley I."/>
            <person name="Horton D.L."/>
            <person name="Alikhan N.F."/>
            <person name="Baker D."/>
            <person name="Gharbi K."/>
            <person name="Hall N."/>
            <person name="Watson M."/>
            <person name="Adriaenssens E.M."/>
            <person name="Foster-Nyarko E."/>
            <person name="Jarju S."/>
            <person name="Secka A."/>
            <person name="Antonio M."/>
            <person name="Oren A."/>
            <person name="Chaudhuri R.R."/>
            <person name="La Ragione R."/>
            <person name="Hildebrand F."/>
            <person name="Pallen M.J."/>
        </authorList>
    </citation>
    <scope>NUCLEOTIDE SEQUENCE</scope>
    <source>
        <strain evidence="8">Gambia15-2214</strain>
    </source>
</reference>
<evidence type="ECO:0000259" key="7">
    <source>
        <dbReference type="Pfam" id="PF04321"/>
    </source>
</evidence>
<sequence>MVWLIGNKGMLGSEIQLQLEANQISCVCTDRDVDITNKEALSAFAKQHEGIRWIVNCAAYTAVDKAEEEPELAEKLNAIGAGNIAETARKLGAEFIHISTDYVFDGTAKTPYTENMPMAPLGVYGKTKAQGEELVLKAHPDAYIFRTAWLYGPRGKNFVYTMVNLMNTKDTIKVVNDQFGSPTCTIDLARYIVMTILGGQDIPGNPHKKIPSGIYHCTGEGETSWFHFAQEIYKIGREKNIITKECQVLPCTTEEFGAKVKRPAYSVLSKAKLKKALQQPIPQWQESLRAFMSSPMFRESL</sequence>
<gene>
    <name evidence="8" type="primary">rfbD</name>
    <name evidence="8" type="ORF">IAA16_10425</name>
</gene>
<name>A0A9E2L5E1_9SPIR</name>
<dbReference type="PANTHER" id="PTHR10491">
    <property type="entry name" value="DTDP-4-DEHYDRORHAMNOSE REDUCTASE"/>
    <property type="match status" value="1"/>
</dbReference>
<evidence type="ECO:0000256" key="2">
    <source>
        <dbReference type="ARBA" id="ARBA00010944"/>
    </source>
</evidence>
<dbReference type="Gene3D" id="3.40.50.720">
    <property type="entry name" value="NAD(P)-binding Rossmann-like Domain"/>
    <property type="match status" value="1"/>
</dbReference>
<evidence type="ECO:0000256" key="4">
    <source>
        <dbReference type="ARBA" id="ARBA00017099"/>
    </source>
</evidence>
<dbReference type="GO" id="GO:0019305">
    <property type="term" value="P:dTDP-rhamnose biosynthetic process"/>
    <property type="evidence" value="ECO:0007669"/>
    <property type="project" value="TreeGrafter"/>
</dbReference>
<dbReference type="EC" id="1.1.1.133" evidence="3 6"/>